<dbReference type="Gene3D" id="3.60.21.10">
    <property type="match status" value="1"/>
</dbReference>
<dbReference type="InterPro" id="IPR041796">
    <property type="entry name" value="Mre11_N"/>
</dbReference>
<comment type="subunit">
    <text evidence="2 7">Heterodimer of SbcC and SbcD.</text>
</comment>
<feature type="domain" description="Nuclease SbcCD subunit D C-terminal" evidence="9">
    <location>
        <begin position="269"/>
        <end position="352"/>
    </location>
</feature>
<evidence type="ECO:0000313" key="11">
    <source>
        <dbReference type="Proteomes" id="UP000323258"/>
    </source>
</evidence>
<organism evidence="10 11">
    <name type="scientific">Neoaquamicrobium microcysteis</name>
    <dbReference type="NCBI Taxonomy" id="2682781"/>
    <lineage>
        <taxon>Bacteria</taxon>
        <taxon>Pseudomonadati</taxon>
        <taxon>Pseudomonadota</taxon>
        <taxon>Alphaproteobacteria</taxon>
        <taxon>Hyphomicrobiales</taxon>
        <taxon>Phyllobacteriaceae</taxon>
        <taxon>Neoaquamicrobium</taxon>
    </lineage>
</organism>
<dbReference type="AlphaFoldDB" id="A0A5D4HA71"/>
<name>A0A5D4HA71_9HYPH</name>
<keyword evidence="7" id="KW-0255">Endonuclease</keyword>
<reference evidence="10 11" key="1">
    <citation type="submission" date="2019-08" db="EMBL/GenBank/DDBJ databases">
        <authorList>
            <person name="Seo Y.L."/>
        </authorList>
    </citation>
    <scope>NUCLEOTIDE SEQUENCE [LARGE SCALE GENOMIC DNA]</scope>
    <source>
        <strain evidence="10 11">MaA-C15</strain>
    </source>
</reference>
<dbReference type="InterPro" id="IPR004843">
    <property type="entry name" value="Calcineurin-like_PHP"/>
</dbReference>
<dbReference type="OrthoDB" id="9773856at2"/>
<evidence type="ECO:0000259" key="8">
    <source>
        <dbReference type="Pfam" id="PF00149"/>
    </source>
</evidence>
<dbReference type="GO" id="GO:0006260">
    <property type="term" value="P:DNA replication"/>
    <property type="evidence" value="ECO:0007669"/>
    <property type="project" value="UniProtKB-KW"/>
</dbReference>
<proteinExistence type="inferred from homology"/>
<dbReference type="InterPro" id="IPR050535">
    <property type="entry name" value="DNA_Repair-Maintenance_Comp"/>
</dbReference>
<dbReference type="GO" id="GO:0008408">
    <property type="term" value="F:3'-5' exonuclease activity"/>
    <property type="evidence" value="ECO:0007669"/>
    <property type="project" value="InterPro"/>
</dbReference>
<dbReference type="PANTHER" id="PTHR30337">
    <property type="entry name" value="COMPONENT OF ATP-DEPENDENT DSDNA EXONUCLEASE"/>
    <property type="match status" value="1"/>
</dbReference>
<dbReference type="InterPro" id="IPR026843">
    <property type="entry name" value="SbcD_C"/>
</dbReference>
<evidence type="ECO:0000256" key="3">
    <source>
        <dbReference type="ARBA" id="ARBA00013365"/>
    </source>
</evidence>
<dbReference type="GO" id="GO:0006310">
    <property type="term" value="P:DNA recombination"/>
    <property type="evidence" value="ECO:0007669"/>
    <property type="project" value="UniProtKB-KW"/>
</dbReference>
<dbReference type="EMBL" id="VSZS01000044">
    <property type="protein sequence ID" value="TYR36739.1"/>
    <property type="molecule type" value="Genomic_DNA"/>
</dbReference>
<dbReference type="PANTHER" id="PTHR30337:SF0">
    <property type="entry name" value="NUCLEASE SBCCD SUBUNIT D"/>
    <property type="match status" value="1"/>
</dbReference>
<evidence type="ECO:0000256" key="1">
    <source>
        <dbReference type="ARBA" id="ARBA00010555"/>
    </source>
</evidence>
<gene>
    <name evidence="7" type="primary">sbcD</name>
    <name evidence="10" type="ORF">FY036_00685</name>
</gene>
<evidence type="ECO:0000256" key="5">
    <source>
        <dbReference type="ARBA" id="ARBA00022801"/>
    </source>
</evidence>
<keyword evidence="7" id="KW-0233">DNA recombination</keyword>
<dbReference type="Proteomes" id="UP000323258">
    <property type="component" value="Unassembled WGS sequence"/>
</dbReference>
<dbReference type="CDD" id="cd00840">
    <property type="entry name" value="MPP_Mre11_N"/>
    <property type="match status" value="1"/>
</dbReference>
<dbReference type="InterPro" id="IPR004593">
    <property type="entry name" value="SbcD"/>
</dbReference>
<comment type="similarity">
    <text evidence="1 7">Belongs to the SbcD family.</text>
</comment>
<evidence type="ECO:0000256" key="4">
    <source>
        <dbReference type="ARBA" id="ARBA00022722"/>
    </source>
</evidence>
<evidence type="ECO:0000256" key="7">
    <source>
        <dbReference type="RuleBase" id="RU363069"/>
    </source>
</evidence>
<dbReference type="RefSeq" id="WP_148912802.1">
    <property type="nucleotide sequence ID" value="NZ_VSZS01000044.1"/>
</dbReference>
<keyword evidence="4 7" id="KW-0540">Nuclease</keyword>
<dbReference type="NCBIfam" id="TIGR00619">
    <property type="entry name" value="sbcd"/>
    <property type="match status" value="1"/>
</dbReference>
<keyword evidence="5 7" id="KW-0378">Hydrolase</keyword>
<dbReference type="InterPro" id="IPR029052">
    <property type="entry name" value="Metallo-depent_PP-like"/>
</dbReference>
<keyword evidence="6 7" id="KW-0269">Exonuclease</keyword>
<accession>A0A5D4HA71</accession>
<sequence length="380" mass="41197">MRILHTADLHLGRQFNGIPLDDDHGAVLDQIVSAITSNGIDVLVIAGDIFDRAAPPTSAVRQFNGFLARVASETAAAVVMIAGNHDSGDRIASMAIMTDTRRALIRGAISSDEKPLVLSDAHGPVAFTGLPFAYEYAARECFADEALHTPENVLAAQVSCGRRNIPGAARWVVVSHAFVAGASTSESERPLTRVGGIETVSSAVFEGAHYVALGHLHRPQSVGASHVRYSGSPLAFGFDESDCQKSMSLVEIDAVGRATIETVPFEPIRRVRVLRGRHAELLLAERSDDFIKVVLTDDAPVIDGMKRIRDVFPNACELLYERNERVPEVKSLEVRAMAVASPVEVIGDFLQHVRDERLSENELAVMASSLGRLRETEDMQ</sequence>
<keyword evidence="11" id="KW-1185">Reference proteome</keyword>
<reference evidence="10 11" key="2">
    <citation type="submission" date="2019-09" db="EMBL/GenBank/DDBJ databases">
        <title>Mesorhizobium sp. MaA-C15 isolated from Microcystis aeruginosa.</title>
        <authorList>
            <person name="Jeong S.E."/>
            <person name="Jin H.M."/>
            <person name="Jeon C.O."/>
        </authorList>
    </citation>
    <scope>NUCLEOTIDE SEQUENCE [LARGE SCALE GENOMIC DNA]</scope>
    <source>
        <strain evidence="10 11">MaA-C15</strain>
    </source>
</reference>
<evidence type="ECO:0000256" key="6">
    <source>
        <dbReference type="ARBA" id="ARBA00022839"/>
    </source>
</evidence>
<comment type="caution">
    <text evidence="10">The sequence shown here is derived from an EMBL/GenBank/DDBJ whole genome shotgun (WGS) entry which is preliminary data.</text>
</comment>
<protein>
    <recommendedName>
        <fullName evidence="3 7">Nuclease SbcCD subunit D</fullName>
    </recommendedName>
</protein>
<evidence type="ECO:0000259" key="9">
    <source>
        <dbReference type="Pfam" id="PF12320"/>
    </source>
</evidence>
<dbReference type="SUPFAM" id="SSF56300">
    <property type="entry name" value="Metallo-dependent phosphatases"/>
    <property type="match status" value="1"/>
</dbReference>
<feature type="domain" description="Calcineurin-like phosphoesterase" evidence="8">
    <location>
        <begin position="1"/>
        <end position="89"/>
    </location>
</feature>
<evidence type="ECO:0000256" key="2">
    <source>
        <dbReference type="ARBA" id="ARBA00011322"/>
    </source>
</evidence>
<comment type="function">
    <text evidence="7">SbcCD cleaves DNA hairpin structures. These structures can inhibit DNA replication and are intermediates in certain DNA recombination reactions. The complex acts as a 3'-&gt;5' double strand exonuclease that can open hairpins. It also has a 5' single-strand endonuclease activity.</text>
</comment>
<dbReference type="GO" id="GO:0004519">
    <property type="term" value="F:endonuclease activity"/>
    <property type="evidence" value="ECO:0007669"/>
    <property type="project" value="UniProtKB-KW"/>
</dbReference>
<dbReference type="Pfam" id="PF00149">
    <property type="entry name" value="Metallophos"/>
    <property type="match status" value="1"/>
</dbReference>
<evidence type="ECO:0000313" key="10">
    <source>
        <dbReference type="EMBL" id="TYR36739.1"/>
    </source>
</evidence>
<dbReference type="Pfam" id="PF12320">
    <property type="entry name" value="SbcD_C"/>
    <property type="match status" value="1"/>
</dbReference>
<keyword evidence="7" id="KW-0235">DNA replication</keyword>